<name>A0AAD1UDY9_EUPCR</name>
<evidence type="ECO:0000313" key="3">
    <source>
        <dbReference type="Proteomes" id="UP001295684"/>
    </source>
</evidence>
<evidence type="ECO:0000313" key="2">
    <source>
        <dbReference type="EMBL" id="CAI2363649.1"/>
    </source>
</evidence>
<evidence type="ECO:0000256" key="1">
    <source>
        <dbReference type="SAM" id="MobiDB-lite"/>
    </source>
</evidence>
<dbReference type="PANTHER" id="PTHR21580">
    <property type="entry name" value="SHIPPO-1-RELATED"/>
    <property type="match status" value="1"/>
</dbReference>
<comment type="caution">
    <text evidence="2">The sequence shown here is derived from an EMBL/GenBank/DDBJ whole genome shotgun (WGS) entry which is preliminary data.</text>
</comment>
<accession>A0AAD1UDY9</accession>
<organism evidence="2 3">
    <name type="scientific">Euplotes crassus</name>
    <dbReference type="NCBI Taxonomy" id="5936"/>
    <lineage>
        <taxon>Eukaryota</taxon>
        <taxon>Sar</taxon>
        <taxon>Alveolata</taxon>
        <taxon>Ciliophora</taxon>
        <taxon>Intramacronucleata</taxon>
        <taxon>Spirotrichea</taxon>
        <taxon>Hypotrichia</taxon>
        <taxon>Euplotida</taxon>
        <taxon>Euplotidae</taxon>
        <taxon>Moneuplotes</taxon>
    </lineage>
</organism>
<reference evidence="2" key="1">
    <citation type="submission" date="2023-07" db="EMBL/GenBank/DDBJ databases">
        <authorList>
            <consortium name="AG Swart"/>
            <person name="Singh M."/>
            <person name="Singh A."/>
            <person name="Seah K."/>
            <person name="Emmerich C."/>
        </authorList>
    </citation>
    <scope>NUCLEOTIDE SEQUENCE</scope>
    <source>
        <strain evidence="2">DP1</strain>
    </source>
</reference>
<dbReference type="InterPro" id="IPR051291">
    <property type="entry name" value="CIMAP"/>
</dbReference>
<dbReference type="Pfam" id="PF07004">
    <property type="entry name" value="SHIPPO-rpt"/>
    <property type="match status" value="11"/>
</dbReference>
<gene>
    <name evidence="2" type="ORF">ECRASSUSDP1_LOCUS4985</name>
</gene>
<feature type="compositionally biased region" description="Polar residues" evidence="1">
    <location>
        <begin position="30"/>
        <end position="49"/>
    </location>
</feature>
<feature type="compositionally biased region" description="Basic and acidic residues" evidence="1">
    <location>
        <begin position="305"/>
        <end position="316"/>
    </location>
</feature>
<feature type="region of interest" description="Disordered" evidence="1">
    <location>
        <begin position="1"/>
        <end position="109"/>
    </location>
</feature>
<dbReference type="InterPro" id="IPR010736">
    <property type="entry name" value="SHIPPO-rpt"/>
</dbReference>
<sequence length="385" mass="41404">MNAAGRTPGPGAYNSGDQKSKGPAYVMGVQTKSNLTQRNPGPGAYSTSDLMGDKGKGHSFGGKTHFSQTGKQFPGPGSYNINSTIPVNKSGKSFGKQKRVYSIDRNSPGPAQYLTSTNYTKTSAPKFGFGTDNKNTNKKYKVTSPGPGAYNHKTQGRNAPRGLLIPRRPESAPSKGRGTPGPGQYTTNLYTKKNAPKYGMAGGVARNSARNQRVKSPGPNNYNPNGGQILQKNPTWKIGTEKRRPISARNGTPGPGNYTITSCKSGPAYGITGKRKQHKRTNTPGPGQYIPHSDSIKTSGPRCKIGTESRRGEMGKKKPVPGPGQYDNPKTKLIKAAPSFGFGTGNRENTYKKGLPGPGHYHIPCKVADVPRYQNTKQKEEFRFI</sequence>
<feature type="compositionally biased region" description="Low complexity" evidence="1">
    <location>
        <begin position="217"/>
        <end position="227"/>
    </location>
</feature>
<protein>
    <submittedName>
        <fullName evidence="2">Uncharacterized protein</fullName>
    </submittedName>
</protein>
<feature type="compositionally biased region" description="Polar residues" evidence="1">
    <location>
        <begin position="79"/>
        <end position="91"/>
    </location>
</feature>
<feature type="region of interest" description="Disordered" evidence="1">
    <location>
        <begin position="126"/>
        <end position="329"/>
    </location>
</feature>
<keyword evidence="3" id="KW-1185">Reference proteome</keyword>
<dbReference type="PANTHER" id="PTHR21580:SF28">
    <property type="entry name" value="BOREALIN N-TERMINAL DOMAIN-CONTAINING PROTEIN-RELATED"/>
    <property type="match status" value="1"/>
</dbReference>
<dbReference type="EMBL" id="CAMPGE010004800">
    <property type="protein sequence ID" value="CAI2363649.1"/>
    <property type="molecule type" value="Genomic_DNA"/>
</dbReference>
<dbReference type="Proteomes" id="UP001295684">
    <property type="component" value="Unassembled WGS sequence"/>
</dbReference>
<proteinExistence type="predicted"/>
<dbReference type="AlphaFoldDB" id="A0AAD1UDY9"/>